<dbReference type="EMBL" id="BPQH01000010">
    <property type="protein sequence ID" value="GJD50581.1"/>
    <property type="molecule type" value="Genomic_DNA"/>
</dbReference>
<dbReference type="InterPro" id="IPR044668">
    <property type="entry name" value="PuuD-like"/>
</dbReference>
<keyword evidence="2" id="KW-0378">Hydrolase</keyword>
<accession>A0ABQ4QYY1</accession>
<reference evidence="2" key="2">
    <citation type="submission" date="2021-08" db="EMBL/GenBank/DDBJ databases">
        <authorList>
            <person name="Tani A."/>
            <person name="Ola A."/>
            <person name="Ogura Y."/>
            <person name="Katsura K."/>
            <person name="Hayashi T."/>
        </authorList>
    </citation>
    <scope>NUCLEOTIDE SEQUENCE</scope>
    <source>
        <strain evidence="2">KCTC 52305</strain>
    </source>
</reference>
<dbReference type="Pfam" id="PF07722">
    <property type="entry name" value="Peptidase_C26"/>
    <property type="match status" value="1"/>
</dbReference>
<organism evidence="2 3">
    <name type="scientific">Methylobacterium crusticola</name>
    <dbReference type="NCBI Taxonomy" id="1697972"/>
    <lineage>
        <taxon>Bacteria</taxon>
        <taxon>Pseudomonadati</taxon>
        <taxon>Pseudomonadota</taxon>
        <taxon>Alphaproteobacteria</taxon>
        <taxon>Hyphomicrobiales</taxon>
        <taxon>Methylobacteriaceae</taxon>
        <taxon>Methylobacterium</taxon>
    </lineage>
</organism>
<comment type="caution">
    <text evidence="2">The sequence shown here is derived from an EMBL/GenBank/DDBJ whole genome shotgun (WGS) entry which is preliminary data.</text>
</comment>
<keyword evidence="3" id="KW-1185">Reference proteome</keyword>
<dbReference type="InterPro" id="IPR029062">
    <property type="entry name" value="Class_I_gatase-like"/>
</dbReference>
<dbReference type="PANTHER" id="PTHR43235">
    <property type="entry name" value="GLUTAMINE AMIDOTRANSFERASE PB2B2.05-RELATED"/>
    <property type="match status" value="1"/>
</dbReference>
<dbReference type="RefSeq" id="WP_128562051.1">
    <property type="nucleotide sequence ID" value="NZ_BPQH01000010.1"/>
</dbReference>
<dbReference type="PANTHER" id="PTHR43235:SF1">
    <property type="entry name" value="GLUTAMINE AMIDOTRANSFERASE PB2B2.05-RELATED"/>
    <property type="match status" value="1"/>
</dbReference>
<dbReference type="Proteomes" id="UP001055167">
    <property type="component" value="Unassembled WGS sequence"/>
</dbReference>
<evidence type="ECO:0000313" key="3">
    <source>
        <dbReference type="Proteomes" id="UP001055167"/>
    </source>
</evidence>
<name>A0ABQ4QYY1_9HYPH</name>
<reference evidence="2" key="1">
    <citation type="journal article" date="2021" name="Front. Microbiol.">
        <title>Comprehensive Comparative Genomics and Phenotyping of Methylobacterium Species.</title>
        <authorList>
            <person name="Alessa O."/>
            <person name="Ogura Y."/>
            <person name="Fujitani Y."/>
            <person name="Takami H."/>
            <person name="Hayashi T."/>
            <person name="Sahin N."/>
            <person name="Tani A."/>
        </authorList>
    </citation>
    <scope>NUCLEOTIDE SEQUENCE</scope>
    <source>
        <strain evidence="2">KCTC 52305</strain>
    </source>
</reference>
<evidence type="ECO:0000313" key="2">
    <source>
        <dbReference type="EMBL" id="GJD50581.1"/>
    </source>
</evidence>
<feature type="region of interest" description="Disordered" evidence="1">
    <location>
        <begin position="253"/>
        <end position="275"/>
    </location>
</feature>
<proteinExistence type="predicted"/>
<dbReference type="GO" id="GO:0016787">
    <property type="term" value="F:hydrolase activity"/>
    <property type="evidence" value="ECO:0007669"/>
    <property type="project" value="UniProtKB-KW"/>
</dbReference>
<evidence type="ECO:0000256" key="1">
    <source>
        <dbReference type="SAM" id="MobiDB-lite"/>
    </source>
</evidence>
<dbReference type="PROSITE" id="PS51273">
    <property type="entry name" value="GATASE_TYPE_1"/>
    <property type="match status" value="1"/>
</dbReference>
<dbReference type="Gene3D" id="3.40.50.880">
    <property type="match status" value="1"/>
</dbReference>
<protein>
    <submittedName>
        <fullName evidence="2">Gamma-glutamyl-gamma-aminobutyrate hydrolase PuuD</fullName>
    </submittedName>
</protein>
<gene>
    <name evidence="2" type="primary">puuD</name>
    <name evidence="2" type="ORF">OPKNFCMD_3324</name>
</gene>
<dbReference type="CDD" id="cd01745">
    <property type="entry name" value="GATase1_2"/>
    <property type="match status" value="1"/>
</dbReference>
<dbReference type="InterPro" id="IPR011697">
    <property type="entry name" value="Peptidase_C26"/>
</dbReference>
<sequence length="275" mass="29637">MARPVVGVIGNTHVVEGRFPAQRVGENNLRAVAEFAGALPLMFAGTPRITDLAELLDAVDGVLLTGARANVHPARFRAEAHPRHEPYDEERDALALPLIEACVARGIPLFGICRGFQEMNVAFGGSLHPEIRELPGRMNHRMPRLDTGEIHPDPEVVFAERHDVRLVPGGAFARLLGRETIRVNSLHGQGILEPGGRVVVEGVAEDGTFEAIRIAGAPGFALGVQWHAEHDPQVSAVNRALFRAFGDAVARRRGEGCGRSRPAEARSHGDAAADR</sequence>
<dbReference type="SUPFAM" id="SSF52317">
    <property type="entry name" value="Class I glutamine amidotransferase-like"/>
    <property type="match status" value="1"/>
</dbReference>